<evidence type="ECO:0000256" key="1">
    <source>
        <dbReference type="SAM" id="MobiDB-lite"/>
    </source>
</evidence>
<dbReference type="Pfam" id="PF11453">
    <property type="entry name" value="DUF2950"/>
    <property type="match status" value="1"/>
</dbReference>
<evidence type="ECO:0000313" key="2">
    <source>
        <dbReference type="EMBL" id="QNI34249.1"/>
    </source>
</evidence>
<dbReference type="KEGG" id="adin:H7849_10325"/>
<proteinExistence type="predicted"/>
<name>A0A7G8BNX9_9BACT</name>
<evidence type="ECO:0000313" key="3">
    <source>
        <dbReference type="Proteomes" id="UP000515312"/>
    </source>
</evidence>
<dbReference type="Proteomes" id="UP000515312">
    <property type="component" value="Chromosome"/>
</dbReference>
<keyword evidence="3" id="KW-1185">Reference proteome</keyword>
<accession>A0A7G8BNX9</accession>
<reference evidence="2 3" key="1">
    <citation type="submission" date="2020-08" db="EMBL/GenBank/DDBJ databases">
        <title>Edaphobacter telluris sp. nov. and Acidobacterium dinghuensis sp. nov., two acidobacteria isolated from forest soil.</title>
        <authorList>
            <person name="Fu J."/>
            <person name="Qiu L."/>
        </authorList>
    </citation>
    <scope>NUCLEOTIDE SEQUENCE [LARGE SCALE GENOMIC DNA]</scope>
    <source>
        <strain evidence="2">4Y35</strain>
    </source>
</reference>
<gene>
    <name evidence="2" type="ORF">H7849_10325</name>
</gene>
<organism evidence="2 3">
    <name type="scientific">Alloacidobacterium dinghuense</name>
    <dbReference type="NCBI Taxonomy" id="2763107"/>
    <lineage>
        <taxon>Bacteria</taxon>
        <taxon>Pseudomonadati</taxon>
        <taxon>Acidobacteriota</taxon>
        <taxon>Terriglobia</taxon>
        <taxon>Terriglobales</taxon>
        <taxon>Acidobacteriaceae</taxon>
        <taxon>Alloacidobacterium</taxon>
    </lineage>
</organism>
<dbReference type="RefSeq" id="WP_186746271.1">
    <property type="nucleotide sequence ID" value="NZ_CP060394.1"/>
</dbReference>
<protein>
    <submittedName>
        <fullName evidence="2">DUF2950 domain-containing protein</fullName>
    </submittedName>
</protein>
<sequence length="384" mass="42282">MAQQLGQKTFSSPEEASNTLFTALQSNNEQELLDIFGPDNKQIVRSGDETEDSQSRASFVEKYKEMHRLAKEPDGTTTLIIGARNWPTPIPLVNKNNSWYFDTEAGAKEILFRRIGRNEISAIRVCQELTAAEKEYRSSQHDEYASKIFSDEGQHNGLYWKVADGEPQSPIGPLVASAVAEGYAKGQGGPPTPYRGYYFHILTKKGKNAPGGAKSYIVHGKMTEGFAFLAYPAEYRSSGVMTFIVNEDGAVLQKDLGKKTDVLAKTMKKYNPDSSWRKADGQQEETAGEPQSKWQVGTITAVQCRQAADADPSISSCEVSLKVGDTVYVAFYKSPFGRDTVLFATGRDLEVLIGENTIMYNDLLGDSFQVPILSHTIVTAQAGQ</sequence>
<dbReference type="EMBL" id="CP060394">
    <property type="protein sequence ID" value="QNI34249.1"/>
    <property type="molecule type" value="Genomic_DNA"/>
</dbReference>
<feature type="region of interest" description="Disordered" evidence="1">
    <location>
        <begin position="1"/>
        <end position="22"/>
    </location>
</feature>
<feature type="region of interest" description="Disordered" evidence="1">
    <location>
        <begin position="272"/>
        <end position="292"/>
    </location>
</feature>
<dbReference type="InterPro" id="IPR021556">
    <property type="entry name" value="DUF2950"/>
</dbReference>
<dbReference type="AlphaFoldDB" id="A0A7G8BNX9"/>